<dbReference type="Proteomes" id="UP000304951">
    <property type="component" value="Unassembled WGS sequence"/>
</dbReference>
<evidence type="ECO:0000313" key="3">
    <source>
        <dbReference type="Proteomes" id="UP000304951"/>
    </source>
</evidence>
<feature type="compositionally biased region" description="Basic residues" evidence="1">
    <location>
        <begin position="133"/>
        <end position="144"/>
    </location>
</feature>
<name>A0A4S8SGV4_AURPU</name>
<evidence type="ECO:0000256" key="1">
    <source>
        <dbReference type="SAM" id="MobiDB-lite"/>
    </source>
</evidence>
<reference evidence="2 3" key="1">
    <citation type="submission" date="2018-10" db="EMBL/GenBank/DDBJ databases">
        <title>Fifty Aureobasidium pullulans genomes reveal a recombining polyextremotolerant generalist.</title>
        <authorList>
            <person name="Gostincar C."/>
            <person name="Turk M."/>
            <person name="Zajc J."/>
            <person name="Gunde-Cimerman N."/>
        </authorList>
    </citation>
    <scope>NUCLEOTIDE SEQUENCE [LARGE SCALE GENOMIC DNA]</scope>
    <source>
        <strain evidence="2 3">EXF-11900</strain>
    </source>
</reference>
<organism evidence="2 3">
    <name type="scientific">Aureobasidium pullulans</name>
    <name type="common">Black yeast</name>
    <name type="synonym">Pullularia pullulans</name>
    <dbReference type="NCBI Taxonomy" id="5580"/>
    <lineage>
        <taxon>Eukaryota</taxon>
        <taxon>Fungi</taxon>
        <taxon>Dikarya</taxon>
        <taxon>Ascomycota</taxon>
        <taxon>Pezizomycotina</taxon>
        <taxon>Dothideomycetes</taxon>
        <taxon>Dothideomycetidae</taxon>
        <taxon>Dothideales</taxon>
        <taxon>Saccotheciaceae</taxon>
        <taxon>Aureobasidium</taxon>
    </lineage>
</organism>
<protein>
    <submittedName>
        <fullName evidence="2">Uncharacterized protein</fullName>
    </submittedName>
</protein>
<dbReference type="EMBL" id="QZAF01000227">
    <property type="protein sequence ID" value="THV69880.1"/>
    <property type="molecule type" value="Genomic_DNA"/>
</dbReference>
<feature type="region of interest" description="Disordered" evidence="1">
    <location>
        <begin position="133"/>
        <end position="195"/>
    </location>
</feature>
<accession>A0A4S8SGV4</accession>
<proteinExistence type="predicted"/>
<sequence>MSHETILVLEEGLALATHGALSRRPGMACVVLSQLLVGSPDCAILTAWPVAFDPGKVSLSFFIVEAKALSGLMVQWTNKTEPGPASTSYPNLNCSRRTALDRSRGGLSRSYDHGINTAAIAAHRILRYHRHITNKATKKRKSREKGKGKGKENAADQDEDDEVERGGQVGEADWESAPAVDPTPEELETHDQDGTLLDPTEHSLCLWFPFTKSAGRQKPRQEQHVEHCWDPSRKLKVIQTNSKALRVAVVIKVGDIKSAPPAVFIALEDGSSVCLLKNCNKEDVFFFEDFKHDDEADREKRRQGWAILYRNRVRELTGKSTVTTASVSNTLANKHPGINSHPGISLGNQLSMYGAAYRQGKGIWAIGAMRDLIRRADAGDLAHRPAITNNLNIERVLDLKLDTWYDQAREAVKELCKSWSWVLVSVLARSCSTIAYFAPSWSNGSEHEKLAASVRDDAWDILGPSSPSVVGGGPGPDSIPLYRHARDALIEVAAGVDRQHQGLLTTAGTASVEVNSLAQLYEEFKNAHDTGTARVTVQQAFQCGSSQTSSSDRCT</sequence>
<evidence type="ECO:0000313" key="2">
    <source>
        <dbReference type="EMBL" id="THV69880.1"/>
    </source>
</evidence>
<feature type="compositionally biased region" description="Basic and acidic residues" evidence="1">
    <location>
        <begin position="145"/>
        <end position="154"/>
    </location>
</feature>
<gene>
    <name evidence="2" type="ORF">D6D28_05564</name>
</gene>
<dbReference type="AlphaFoldDB" id="A0A4S8SGV4"/>
<comment type="caution">
    <text evidence="2">The sequence shown here is derived from an EMBL/GenBank/DDBJ whole genome shotgun (WGS) entry which is preliminary data.</text>
</comment>